<accession>G0UX30</accession>
<dbReference type="GO" id="GO:0000175">
    <property type="term" value="F:3'-5'-RNA exonuclease activity"/>
    <property type="evidence" value="ECO:0007669"/>
    <property type="project" value="TreeGrafter"/>
</dbReference>
<sequence length="510" mass="57734">MDVSKFNCSEIFNDFRDSMEKCDFFALDQEMTGVNHLERPQLKTMCLNDLYAISREVVSRYVAFQLGVSIFKRVGDKYEVRAYNFFLLKDNGDFAVDTSALKFLLNNGMNFQKWLTTGMPYGDTNGGAPHRGKTPCALSLADILSNSLVKHIRKWYNDSPVCNDDCLTLRAIIYEEVEQLTLSKLRNERIYIAMEYDKSLSMGTSVLVTVRRMEPGALKEETTRLEDPTASETGMAEGFQPFWKCLIKYKKPLVGHNFWLDIMFLVQMHAGPLPDDYDAYKKLVNYHFPVIYDTKTLGRQLVKRSPLESFCLKDLYDRAIALNKSLPKPLEFISPPEFNLYNTEVDECSCKVHEAGFDSYITGITFCIIRHCCGSGGSIEVERWKNIISVFGSHFYMNVIGEDNLIVPSTFVIEFDKEVEAPLGELLLGNGVDGVEGVGDSTESGVRSLFCDYCKGNSKMMVVAFDSDIDEKGVRNLIGLCMERGKNLVAPIYVEEGVFPNVLNIYRLGT</sequence>
<dbReference type="VEuPathDB" id="TriTrypDB:TcIL3000_10_7200"/>
<comment type="similarity">
    <text evidence="1">Belongs to the CAF1 family.</text>
</comment>
<dbReference type="InterPro" id="IPR051181">
    <property type="entry name" value="CAF1_poly(A)_ribonucleases"/>
</dbReference>
<dbReference type="Gene3D" id="3.30.420.10">
    <property type="entry name" value="Ribonuclease H-like superfamily/Ribonuclease H"/>
    <property type="match status" value="2"/>
</dbReference>
<reference evidence="2" key="1">
    <citation type="journal article" date="2012" name="Proc. Natl. Acad. Sci. U.S.A.">
        <title>Antigenic diversity is generated by distinct evolutionary mechanisms in African trypanosome species.</title>
        <authorList>
            <person name="Jackson A.P."/>
            <person name="Berry A."/>
            <person name="Aslett M."/>
            <person name="Allison H.C."/>
            <person name="Burton P."/>
            <person name="Vavrova-Anderson J."/>
            <person name="Brown R."/>
            <person name="Browne H."/>
            <person name="Corton N."/>
            <person name="Hauser H."/>
            <person name="Gamble J."/>
            <person name="Gilderthorp R."/>
            <person name="Marcello L."/>
            <person name="McQuillan J."/>
            <person name="Otto T.D."/>
            <person name="Quail M.A."/>
            <person name="Sanders M.J."/>
            <person name="van Tonder A."/>
            <person name="Ginger M.L."/>
            <person name="Field M.C."/>
            <person name="Barry J.D."/>
            <person name="Hertz-Fowler C."/>
            <person name="Berriman M."/>
        </authorList>
    </citation>
    <scope>NUCLEOTIDE SEQUENCE</scope>
    <source>
        <strain evidence="2">IL3000</strain>
    </source>
</reference>
<gene>
    <name evidence="2" type="ORF">TCIL3000_10_7200</name>
</gene>
<proteinExistence type="inferred from homology"/>
<dbReference type="SUPFAM" id="SSF53098">
    <property type="entry name" value="Ribonuclease H-like"/>
    <property type="match status" value="1"/>
</dbReference>
<dbReference type="PANTHER" id="PTHR15092:SF22">
    <property type="entry name" value="POLY(A)-SPECIFIC RIBONUCLEASE PNLDC1"/>
    <property type="match status" value="1"/>
</dbReference>
<dbReference type="GO" id="GO:0003723">
    <property type="term" value="F:RNA binding"/>
    <property type="evidence" value="ECO:0007669"/>
    <property type="project" value="TreeGrafter"/>
</dbReference>
<evidence type="ECO:0000313" key="2">
    <source>
        <dbReference type="EMBL" id="CCC93947.1"/>
    </source>
</evidence>
<name>G0UX30_TRYCI</name>
<dbReference type="PANTHER" id="PTHR15092">
    <property type="entry name" value="POLY A -SPECIFIC RIBONUCLEASE/TARGET OF EGR1, MEMBER 1"/>
    <property type="match status" value="1"/>
</dbReference>
<dbReference type="AlphaFoldDB" id="G0UX30"/>
<evidence type="ECO:0000256" key="1">
    <source>
        <dbReference type="ARBA" id="ARBA00008372"/>
    </source>
</evidence>
<dbReference type="InterPro" id="IPR012337">
    <property type="entry name" value="RNaseH-like_sf"/>
</dbReference>
<dbReference type="InterPro" id="IPR006941">
    <property type="entry name" value="RNase_CAF1"/>
</dbReference>
<protein>
    <submittedName>
        <fullName evidence="2">Putative ribonuclease</fullName>
    </submittedName>
</protein>
<dbReference type="InterPro" id="IPR036397">
    <property type="entry name" value="RNaseH_sf"/>
</dbReference>
<dbReference type="Pfam" id="PF04857">
    <property type="entry name" value="CAF1"/>
    <property type="match status" value="1"/>
</dbReference>
<organism evidence="2">
    <name type="scientific">Trypanosoma congolense (strain IL3000)</name>
    <dbReference type="NCBI Taxonomy" id="1068625"/>
    <lineage>
        <taxon>Eukaryota</taxon>
        <taxon>Discoba</taxon>
        <taxon>Euglenozoa</taxon>
        <taxon>Kinetoplastea</taxon>
        <taxon>Metakinetoplastina</taxon>
        <taxon>Trypanosomatida</taxon>
        <taxon>Trypanosomatidae</taxon>
        <taxon>Trypanosoma</taxon>
        <taxon>Nannomonas</taxon>
    </lineage>
</organism>
<dbReference type="EMBL" id="HE575323">
    <property type="protein sequence ID" value="CCC93947.1"/>
    <property type="molecule type" value="Genomic_DNA"/>
</dbReference>